<keyword evidence="1" id="KW-1133">Transmembrane helix</keyword>
<name>A0ABQ9H687_9NEOP</name>
<dbReference type="EMBL" id="JARBHB010000007">
    <property type="protein sequence ID" value="KAJ8879787.1"/>
    <property type="molecule type" value="Genomic_DNA"/>
</dbReference>
<evidence type="ECO:0000313" key="2">
    <source>
        <dbReference type="EMBL" id="KAJ8879787.1"/>
    </source>
</evidence>
<dbReference type="Proteomes" id="UP001159363">
    <property type="component" value="Chromosome 6"/>
</dbReference>
<keyword evidence="3" id="KW-1185">Reference proteome</keyword>
<proteinExistence type="predicted"/>
<comment type="caution">
    <text evidence="2">The sequence shown here is derived from an EMBL/GenBank/DDBJ whole genome shotgun (WGS) entry which is preliminary data.</text>
</comment>
<sequence length="125" mass="13907">MCRSSLIEPIFKNNAPGKDGVLSLLKRHKGMVGQRIASNLKPSKAEVSQEILKKLWKNVPPNNIYNEDESKVSDDPGRMKGICRRGAKYPVKICNHTKFATSVLMCGYASGILLLPYIIYKSEGL</sequence>
<protein>
    <submittedName>
        <fullName evidence="2">Uncharacterized protein</fullName>
    </submittedName>
</protein>
<accession>A0ABQ9H687</accession>
<feature type="transmembrane region" description="Helical" evidence="1">
    <location>
        <begin position="99"/>
        <end position="120"/>
    </location>
</feature>
<evidence type="ECO:0000313" key="3">
    <source>
        <dbReference type="Proteomes" id="UP001159363"/>
    </source>
</evidence>
<keyword evidence="1" id="KW-0472">Membrane</keyword>
<organism evidence="2 3">
    <name type="scientific">Dryococelus australis</name>
    <dbReference type="NCBI Taxonomy" id="614101"/>
    <lineage>
        <taxon>Eukaryota</taxon>
        <taxon>Metazoa</taxon>
        <taxon>Ecdysozoa</taxon>
        <taxon>Arthropoda</taxon>
        <taxon>Hexapoda</taxon>
        <taxon>Insecta</taxon>
        <taxon>Pterygota</taxon>
        <taxon>Neoptera</taxon>
        <taxon>Polyneoptera</taxon>
        <taxon>Phasmatodea</taxon>
        <taxon>Verophasmatodea</taxon>
        <taxon>Anareolatae</taxon>
        <taxon>Phasmatidae</taxon>
        <taxon>Eurycanthinae</taxon>
        <taxon>Dryococelus</taxon>
    </lineage>
</organism>
<evidence type="ECO:0000256" key="1">
    <source>
        <dbReference type="SAM" id="Phobius"/>
    </source>
</evidence>
<reference evidence="2 3" key="1">
    <citation type="submission" date="2023-02" db="EMBL/GenBank/DDBJ databases">
        <title>LHISI_Scaffold_Assembly.</title>
        <authorList>
            <person name="Stuart O.P."/>
            <person name="Cleave R."/>
            <person name="Magrath M.J.L."/>
            <person name="Mikheyev A.S."/>
        </authorList>
    </citation>
    <scope>NUCLEOTIDE SEQUENCE [LARGE SCALE GENOMIC DNA]</scope>
    <source>
        <strain evidence="2">Daus_M_001</strain>
        <tissue evidence="2">Leg muscle</tissue>
    </source>
</reference>
<gene>
    <name evidence="2" type="ORF">PR048_020395</name>
</gene>
<keyword evidence="1" id="KW-0812">Transmembrane</keyword>